<feature type="binding site" evidence="4">
    <location>
        <position position="43"/>
    </location>
    <ligand>
        <name>Zn(2+)</name>
        <dbReference type="ChEBI" id="CHEBI:29105"/>
    </ligand>
</feature>
<dbReference type="GO" id="GO:1990904">
    <property type="term" value="C:ribonucleoprotein complex"/>
    <property type="evidence" value="ECO:0007669"/>
    <property type="project" value="UniProtKB-KW"/>
</dbReference>
<organism evidence="5 6">
    <name type="scientific">Methanohalobium evestigatum (strain ATCC BAA-1072 / DSM 3721 / NBRC 107634 / OCM 161 / Z-7303)</name>
    <dbReference type="NCBI Taxonomy" id="644295"/>
    <lineage>
        <taxon>Archaea</taxon>
        <taxon>Methanobacteriati</taxon>
        <taxon>Methanobacteriota</taxon>
        <taxon>Stenosarchaea group</taxon>
        <taxon>Methanomicrobia</taxon>
        <taxon>Methanosarcinales</taxon>
        <taxon>Methanosarcinaceae</taxon>
        <taxon>Methanohalobium</taxon>
    </lineage>
</organism>
<gene>
    <name evidence="4" type="primary">rpl37ae</name>
    <name evidence="5" type="ordered locus">Metev_0597</name>
</gene>
<evidence type="ECO:0000256" key="1">
    <source>
        <dbReference type="ARBA" id="ARBA00022884"/>
    </source>
</evidence>
<evidence type="ECO:0000256" key="4">
    <source>
        <dbReference type="HAMAP-Rule" id="MF_00327"/>
    </source>
</evidence>
<dbReference type="OrthoDB" id="372011at2157"/>
<keyword evidence="1 4" id="KW-0694">RNA-binding</keyword>
<dbReference type="InterPro" id="IPR002674">
    <property type="entry name" value="Ribosomal_eL43"/>
</dbReference>
<evidence type="ECO:0000313" key="6">
    <source>
        <dbReference type="Proteomes" id="UP000000391"/>
    </source>
</evidence>
<dbReference type="HAMAP" id="MF_00327">
    <property type="entry name" value="Ribosomal_eL43"/>
    <property type="match status" value="1"/>
</dbReference>
<evidence type="ECO:0000256" key="3">
    <source>
        <dbReference type="ARBA" id="ARBA00023274"/>
    </source>
</evidence>
<dbReference type="RefSeq" id="WP_013194073.1">
    <property type="nucleotide sequence ID" value="NC_014253.1"/>
</dbReference>
<feature type="binding site" evidence="4">
    <location>
        <position position="61"/>
    </location>
    <ligand>
        <name>Zn(2+)</name>
        <dbReference type="ChEBI" id="CHEBI:29105"/>
    </ligand>
</feature>
<dbReference type="NCBIfam" id="TIGR00280">
    <property type="entry name" value="eL43_euk_arch"/>
    <property type="match status" value="1"/>
</dbReference>
<dbReference type="Gene3D" id="2.20.25.30">
    <property type="match status" value="1"/>
</dbReference>
<dbReference type="GO" id="GO:0008270">
    <property type="term" value="F:zinc ion binding"/>
    <property type="evidence" value="ECO:0007669"/>
    <property type="project" value="UniProtKB-UniRule"/>
</dbReference>
<keyword evidence="3 4" id="KW-0687">Ribonucleoprotein</keyword>
<comment type="similarity">
    <text evidence="4">Belongs to the eukaryotic ribosomal protein eL43 family. Putative zinc-binding subfamily.</text>
</comment>
<protein>
    <recommendedName>
        <fullName evidence="4">Large ribosomal subunit protein eL43</fullName>
    </recommendedName>
</protein>
<comment type="cofactor">
    <cofactor evidence="4">
        <name>Zn(2+)</name>
        <dbReference type="ChEBI" id="CHEBI:29105"/>
    </cofactor>
    <text evidence="4">Binds 1 zinc ion per subunit.</text>
</comment>
<dbReference type="GeneID" id="9346219"/>
<dbReference type="GO" id="GO:0070180">
    <property type="term" value="F:large ribosomal subunit rRNA binding"/>
    <property type="evidence" value="ECO:0007669"/>
    <property type="project" value="UniProtKB-UniRule"/>
</dbReference>
<sequence length="96" mass="10815">MAKGYRTKGRVTRSAGRFGTRYGRKDRKLIANIEEQMHKKHRCSNCARVSVRRTGTGIWECTKCGHTFAGGTYTPQTSVGKTVPRAIRKAIEEEVE</sequence>
<evidence type="ECO:0000313" key="5">
    <source>
        <dbReference type="EMBL" id="ADI73505.1"/>
    </source>
</evidence>
<feature type="binding site" evidence="4">
    <location>
        <position position="46"/>
    </location>
    <ligand>
        <name>Zn(2+)</name>
        <dbReference type="ChEBI" id="CHEBI:29105"/>
    </ligand>
</feature>
<dbReference type="InterPro" id="IPR050522">
    <property type="entry name" value="Ribosomal_protein_eL43"/>
</dbReference>
<feature type="zinc finger region" description="C4-type" evidence="4">
    <location>
        <begin position="43"/>
        <end position="64"/>
    </location>
</feature>
<dbReference type="InterPro" id="IPR011331">
    <property type="entry name" value="Ribosomal_eL37/eL43"/>
</dbReference>
<dbReference type="AlphaFoldDB" id="D7E8G3"/>
<dbReference type="KEGG" id="mev:Metev_0597"/>
<dbReference type="InterPro" id="IPR011332">
    <property type="entry name" value="Ribosomal_zn-bd"/>
</dbReference>
<reference evidence="5 6" key="1">
    <citation type="submission" date="2010-06" db="EMBL/GenBank/DDBJ databases">
        <title>Complete sequence chromosome of Methanohalobium evestigatum Z-7303.</title>
        <authorList>
            <consortium name="US DOE Joint Genome Institute"/>
            <person name="Lucas S."/>
            <person name="Copeland A."/>
            <person name="Lapidus A."/>
            <person name="Cheng J.-F."/>
            <person name="Bruce D."/>
            <person name="Goodwin L."/>
            <person name="Pitluck S."/>
            <person name="Saunders E."/>
            <person name="Detter J.C."/>
            <person name="Han C."/>
            <person name="Tapia R."/>
            <person name="Land M."/>
            <person name="Hauser L."/>
            <person name="Kyrpides N."/>
            <person name="Mikhailova N."/>
            <person name="Sieprawska-Lupa M."/>
            <person name="Whitman W.B."/>
            <person name="Anderson I."/>
            <person name="Woyke T."/>
        </authorList>
    </citation>
    <scope>NUCLEOTIDE SEQUENCE [LARGE SCALE GENOMIC DNA]</scope>
    <source>
        <strain evidence="6">ATCC BAA-1072 / DSM 3721 / NBRC 107634 / OCM 161 / Z-7303</strain>
    </source>
</reference>
<keyword evidence="4" id="KW-0479">Metal-binding</keyword>
<dbReference type="SUPFAM" id="SSF57829">
    <property type="entry name" value="Zn-binding ribosomal proteins"/>
    <property type="match status" value="1"/>
</dbReference>
<keyword evidence="2 4" id="KW-0689">Ribosomal protein</keyword>
<proteinExistence type="inferred from homology"/>
<comment type="function">
    <text evidence="4">Binds to the 23S rRNA.</text>
</comment>
<dbReference type="PANTHER" id="PTHR48129">
    <property type="entry name" value="60S RIBOSOMAL PROTEIN L37A"/>
    <property type="match status" value="1"/>
</dbReference>
<accession>D7E8G3</accession>
<keyword evidence="4" id="KW-0699">rRNA-binding</keyword>
<dbReference type="Proteomes" id="UP000000391">
    <property type="component" value="Chromosome"/>
</dbReference>
<dbReference type="NCBIfam" id="NF003058">
    <property type="entry name" value="PRK03976.1"/>
    <property type="match status" value="1"/>
</dbReference>
<keyword evidence="6" id="KW-1185">Reference proteome</keyword>
<dbReference type="EMBL" id="CP002069">
    <property type="protein sequence ID" value="ADI73505.1"/>
    <property type="molecule type" value="Genomic_DNA"/>
</dbReference>
<comment type="subunit">
    <text evidence="4">Part of the 50S ribosomal subunit.</text>
</comment>
<name>D7E8G3_METEZ</name>
<feature type="binding site" evidence="4">
    <location>
        <position position="64"/>
    </location>
    <ligand>
        <name>Zn(2+)</name>
        <dbReference type="ChEBI" id="CHEBI:29105"/>
    </ligand>
</feature>
<dbReference type="STRING" id="644295.Metev_0597"/>
<evidence type="ECO:0000256" key="2">
    <source>
        <dbReference type="ARBA" id="ARBA00022980"/>
    </source>
</evidence>
<keyword evidence="4" id="KW-0863">Zinc-finger</keyword>
<dbReference type="GO" id="GO:0005840">
    <property type="term" value="C:ribosome"/>
    <property type="evidence" value="ECO:0007669"/>
    <property type="project" value="UniProtKB-KW"/>
</dbReference>
<dbReference type="HOGENOM" id="CLU_141199_2_0_2"/>
<keyword evidence="4" id="KW-0862">Zinc</keyword>
<dbReference type="GO" id="GO:0003735">
    <property type="term" value="F:structural constituent of ribosome"/>
    <property type="evidence" value="ECO:0007669"/>
    <property type="project" value="InterPro"/>
</dbReference>
<dbReference type="Pfam" id="PF01780">
    <property type="entry name" value="Ribosomal_L37ae"/>
    <property type="match status" value="1"/>
</dbReference>
<dbReference type="GO" id="GO:0006412">
    <property type="term" value="P:translation"/>
    <property type="evidence" value="ECO:0007669"/>
    <property type="project" value="UniProtKB-UniRule"/>
</dbReference>
<dbReference type="PANTHER" id="PTHR48129:SF1">
    <property type="entry name" value="LARGE RIBOSOMAL SUBUNIT PROTEIN EL43"/>
    <property type="match status" value="1"/>
</dbReference>